<organism evidence="11 12">
    <name type="scientific">Circinella minor</name>
    <dbReference type="NCBI Taxonomy" id="1195481"/>
    <lineage>
        <taxon>Eukaryota</taxon>
        <taxon>Fungi</taxon>
        <taxon>Fungi incertae sedis</taxon>
        <taxon>Mucoromycota</taxon>
        <taxon>Mucoromycotina</taxon>
        <taxon>Mucoromycetes</taxon>
        <taxon>Mucorales</taxon>
        <taxon>Lichtheimiaceae</taxon>
        <taxon>Circinella</taxon>
    </lineage>
</organism>
<dbReference type="GO" id="GO:0008270">
    <property type="term" value="F:zinc ion binding"/>
    <property type="evidence" value="ECO:0007669"/>
    <property type="project" value="UniProtKB-KW"/>
</dbReference>
<reference evidence="11 12" key="1">
    <citation type="submission" date="2020-12" db="EMBL/GenBank/DDBJ databases">
        <title>Metabolic potential, ecology and presence of endohyphal bacteria is reflected in genomic diversity of Mucoromycotina.</title>
        <authorList>
            <person name="Muszewska A."/>
            <person name="Okrasinska A."/>
            <person name="Steczkiewicz K."/>
            <person name="Drgas O."/>
            <person name="Orlowska M."/>
            <person name="Perlinska-Lenart U."/>
            <person name="Aleksandrzak-Piekarczyk T."/>
            <person name="Szatraj K."/>
            <person name="Zielenkiewicz U."/>
            <person name="Pilsyk S."/>
            <person name="Malc E."/>
            <person name="Mieczkowski P."/>
            <person name="Kruszewska J.S."/>
            <person name="Biernat P."/>
            <person name="Pawlowska J."/>
        </authorList>
    </citation>
    <scope>NUCLEOTIDE SEQUENCE [LARGE SCALE GENOMIC DNA]</scope>
    <source>
        <strain evidence="11 12">CBS 142.35</strain>
    </source>
</reference>
<comment type="caution">
    <text evidence="11">The sequence shown here is derived from an EMBL/GenBank/DDBJ whole genome shotgun (WGS) entry which is preliminary data.</text>
</comment>
<evidence type="ECO:0000256" key="3">
    <source>
        <dbReference type="ARBA" id="ARBA00022723"/>
    </source>
</evidence>
<keyword evidence="8" id="KW-0131">Cell cycle</keyword>
<proteinExistence type="predicted"/>
<dbReference type="PANTHER" id="PTHR11210">
    <property type="entry name" value="RING BOX"/>
    <property type="match status" value="1"/>
</dbReference>
<evidence type="ECO:0000256" key="8">
    <source>
        <dbReference type="ARBA" id="ARBA00023306"/>
    </source>
</evidence>
<dbReference type="Proteomes" id="UP000646827">
    <property type="component" value="Unassembled WGS sequence"/>
</dbReference>
<dbReference type="SUPFAM" id="SSF57850">
    <property type="entry name" value="RING/U-box"/>
    <property type="match status" value="1"/>
</dbReference>
<evidence type="ECO:0000259" key="10">
    <source>
        <dbReference type="PROSITE" id="PS50089"/>
    </source>
</evidence>
<keyword evidence="12" id="KW-1185">Reference proteome</keyword>
<dbReference type="PROSITE" id="PS50089">
    <property type="entry name" value="ZF_RING_2"/>
    <property type="match status" value="1"/>
</dbReference>
<evidence type="ECO:0000256" key="4">
    <source>
        <dbReference type="ARBA" id="ARBA00022771"/>
    </source>
</evidence>
<keyword evidence="4 9" id="KW-0863">Zinc-finger</keyword>
<keyword evidence="3" id="KW-0479">Metal-binding</keyword>
<dbReference type="InterPro" id="IPR051031">
    <property type="entry name" value="RING-box_E3_Ubiquitin_Ligase"/>
</dbReference>
<dbReference type="CDD" id="cd16456">
    <property type="entry name" value="RING-H2_APC11"/>
    <property type="match status" value="1"/>
</dbReference>
<accession>A0A8H7VKY8</accession>
<evidence type="ECO:0000313" key="11">
    <source>
        <dbReference type="EMBL" id="KAG2224420.1"/>
    </source>
</evidence>
<dbReference type="AlphaFoldDB" id="A0A8H7VKY8"/>
<name>A0A8H7VKY8_9FUNG</name>
<evidence type="ECO:0000256" key="1">
    <source>
        <dbReference type="ARBA" id="ARBA00013928"/>
    </source>
</evidence>
<evidence type="ECO:0000256" key="7">
    <source>
        <dbReference type="ARBA" id="ARBA00022833"/>
    </source>
</evidence>
<keyword evidence="2" id="KW-0132">Cell division</keyword>
<dbReference type="Gene3D" id="3.30.40.10">
    <property type="entry name" value="Zinc/RING finger domain, C3HC4 (zinc finger)"/>
    <property type="match status" value="1"/>
</dbReference>
<dbReference type="GO" id="GO:0031145">
    <property type="term" value="P:anaphase-promoting complex-dependent catabolic process"/>
    <property type="evidence" value="ECO:0007669"/>
    <property type="project" value="InterPro"/>
</dbReference>
<feature type="domain" description="RING-type" evidence="10">
    <location>
        <begin position="35"/>
        <end position="78"/>
    </location>
</feature>
<dbReference type="InterPro" id="IPR024991">
    <property type="entry name" value="RING-H2_APC11"/>
</dbReference>
<keyword evidence="7" id="KW-0862">Zinc</keyword>
<protein>
    <recommendedName>
        <fullName evidence="1">Anaphase-promoting complex subunit 11</fullName>
    </recommendedName>
</protein>
<evidence type="ECO:0000256" key="6">
    <source>
        <dbReference type="ARBA" id="ARBA00022786"/>
    </source>
</evidence>
<keyword evidence="5" id="KW-0498">Mitosis</keyword>
<dbReference type="InterPro" id="IPR013083">
    <property type="entry name" value="Znf_RING/FYVE/PHD"/>
</dbReference>
<evidence type="ECO:0000256" key="2">
    <source>
        <dbReference type="ARBA" id="ARBA00022618"/>
    </source>
</evidence>
<dbReference type="EMBL" id="JAEPRB010000043">
    <property type="protein sequence ID" value="KAG2224420.1"/>
    <property type="molecule type" value="Genomic_DNA"/>
</dbReference>
<dbReference type="Pfam" id="PF12861">
    <property type="entry name" value="zf-ANAPC11"/>
    <property type="match status" value="1"/>
</dbReference>
<gene>
    <name evidence="11" type="ORF">INT45_002959</name>
</gene>
<dbReference type="GO" id="GO:0005680">
    <property type="term" value="C:anaphase-promoting complex"/>
    <property type="evidence" value="ECO:0007669"/>
    <property type="project" value="InterPro"/>
</dbReference>
<evidence type="ECO:0000256" key="9">
    <source>
        <dbReference type="PROSITE-ProRule" id="PRU00175"/>
    </source>
</evidence>
<dbReference type="OrthoDB" id="1681166at2759"/>
<evidence type="ECO:0000256" key="5">
    <source>
        <dbReference type="ARBA" id="ARBA00022776"/>
    </source>
</evidence>
<sequence length="88" mass="9916">MKLKVKSWTMAAYWSWDVKEADVCGICHVAYDGCCPECITPGDDCPLIWGECTHVFHMHCLVKWLDSSSNGEHCPMDRQPWKTAAAPS</sequence>
<dbReference type="GO" id="GO:0061630">
    <property type="term" value="F:ubiquitin protein ligase activity"/>
    <property type="evidence" value="ECO:0007669"/>
    <property type="project" value="InterPro"/>
</dbReference>
<dbReference type="GO" id="GO:0097602">
    <property type="term" value="F:cullin family protein binding"/>
    <property type="evidence" value="ECO:0007669"/>
    <property type="project" value="InterPro"/>
</dbReference>
<dbReference type="GO" id="GO:0051301">
    <property type="term" value="P:cell division"/>
    <property type="evidence" value="ECO:0007669"/>
    <property type="project" value="UniProtKB-KW"/>
</dbReference>
<evidence type="ECO:0000313" key="12">
    <source>
        <dbReference type="Proteomes" id="UP000646827"/>
    </source>
</evidence>
<dbReference type="InterPro" id="IPR001841">
    <property type="entry name" value="Znf_RING"/>
</dbReference>
<keyword evidence="6" id="KW-0833">Ubl conjugation pathway</keyword>